<sequence>MACEVQKVAVAVAFGNAVASTPGVAFGAVAPPLEPLIAAKMWLSWVGVVVALGFLSKCLDEAGRHQDAETLRQEINKLKSEMESIKNSVPH</sequence>
<gene>
    <name evidence="2" type="ORF">BM536_005110</name>
</gene>
<protein>
    <submittedName>
        <fullName evidence="2">Uncharacterized protein</fullName>
    </submittedName>
</protein>
<dbReference type="RefSeq" id="WP_143650790.1">
    <property type="nucleotide sequence ID" value="NZ_MPOH02000005.1"/>
</dbReference>
<dbReference type="Proteomes" id="UP000184286">
    <property type="component" value="Unassembled WGS sequence"/>
</dbReference>
<accession>A0A1V6MYC1</accession>
<dbReference type="AlphaFoldDB" id="A0A1V6MYC1"/>
<evidence type="ECO:0000313" key="2">
    <source>
        <dbReference type="EMBL" id="OQD57355.1"/>
    </source>
</evidence>
<dbReference type="EMBL" id="MPOH02000005">
    <property type="protein sequence ID" value="OQD57355.1"/>
    <property type="molecule type" value="Genomic_DNA"/>
</dbReference>
<keyword evidence="1" id="KW-0812">Transmembrane</keyword>
<keyword evidence="1" id="KW-1133">Transmembrane helix</keyword>
<evidence type="ECO:0000313" key="3">
    <source>
        <dbReference type="Proteomes" id="UP000184286"/>
    </source>
</evidence>
<reference evidence="2 3" key="2">
    <citation type="submission" date="2017-02" db="EMBL/GenBank/DDBJ databases">
        <title>Draft genome sequence of Streptomyces phaeoluteigriseus type strain DSM41896.</title>
        <authorList>
            <person name="Salih T.S."/>
            <person name="Algora Gallardo L."/>
            <person name="Melo Santos T."/>
            <person name="Filgueira Martinez S."/>
            <person name="Herron P.R."/>
        </authorList>
    </citation>
    <scope>NUCLEOTIDE SEQUENCE [LARGE SCALE GENOMIC DNA]</scope>
    <source>
        <strain evidence="2 3">DSM 41896</strain>
    </source>
</reference>
<reference evidence="3" key="1">
    <citation type="submission" date="2016-11" db="EMBL/GenBank/DDBJ databases">
        <authorList>
            <person name="Schniete J.K."/>
            <person name="Salih T."/>
            <person name="Algora Gallardo L."/>
            <person name="Martinez Fernandez S."/>
            <person name="Herron P.R."/>
        </authorList>
    </citation>
    <scope>NUCLEOTIDE SEQUENCE [LARGE SCALE GENOMIC DNA]</scope>
    <source>
        <strain evidence="3">DSM 41896</strain>
    </source>
</reference>
<keyword evidence="1" id="KW-0472">Membrane</keyword>
<name>A0A1V6MYC1_9ACTN</name>
<comment type="caution">
    <text evidence="2">The sequence shown here is derived from an EMBL/GenBank/DDBJ whole genome shotgun (WGS) entry which is preliminary data.</text>
</comment>
<evidence type="ECO:0000256" key="1">
    <source>
        <dbReference type="SAM" id="Phobius"/>
    </source>
</evidence>
<organism evidence="2 3">
    <name type="scientific">Streptomyces phaeoluteigriseus</name>
    <dbReference type="NCBI Taxonomy" id="114686"/>
    <lineage>
        <taxon>Bacteria</taxon>
        <taxon>Bacillati</taxon>
        <taxon>Actinomycetota</taxon>
        <taxon>Actinomycetes</taxon>
        <taxon>Kitasatosporales</taxon>
        <taxon>Streptomycetaceae</taxon>
        <taxon>Streptomyces</taxon>
        <taxon>Streptomyces aurantiacus group</taxon>
    </lineage>
</organism>
<feature type="transmembrane region" description="Helical" evidence="1">
    <location>
        <begin position="37"/>
        <end position="55"/>
    </location>
</feature>
<dbReference type="OrthoDB" id="9429432at2"/>
<proteinExistence type="predicted"/>